<dbReference type="EMBL" id="AWXZ01000025">
    <property type="protein sequence ID" value="ESR25171.1"/>
    <property type="molecule type" value="Genomic_DNA"/>
</dbReference>
<protein>
    <recommendedName>
        <fullName evidence="3">DNA-binding protein</fullName>
    </recommendedName>
</protein>
<dbReference type="AlphaFoldDB" id="V4RG94"/>
<keyword evidence="2" id="KW-1185">Reference proteome</keyword>
<dbReference type="RefSeq" id="WP_023432057.1">
    <property type="nucleotide sequence ID" value="NZ_AWXZ01000025.1"/>
</dbReference>
<gene>
    <name evidence="1" type="ORF">N177_1917</name>
</gene>
<dbReference type="STRING" id="631454.N177_1917"/>
<evidence type="ECO:0000313" key="2">
    <source>
        <dbReference type="Proteomes" id="UP000017819"/>
    </source>
</evidence>
<dbReference type="eggNOG" id="ENOG5033C62">
    <property type="taxonomic scope" value="Bacteria"/>
</dbReference>
<accession>V4RG94</accession>
<dbReference type="Proteomes" id="UP000017819">
    <property type="component" value="Unassembled WGS sequence"/>
</dbReference>
<name>V4RG94_9HYPH</name>
<evidence type="ECO:0008006" key="3">
    <source>
        <dbReference type="Google" id="ProtNLM"/>
    </source>
</evidence>
<reference evidence="1 2" key="1">
    <citation type="journal article" date="2014" name="Genome Announc.">
        <title>Draft Genome Sequence of Lutibaculum baratangense Strain AMV1T, Isolated from a Mud Volcano in Andamans, India.</title>
        <authorList>
            <person name="Singh A."/>
            <person name="Sreenivas A."/>
            <person name="Sathyanarayana Reddy G."/>
            <person name="Pinnaka A.K."/>
            <person name="Shivaji S."/>
        </authorList>
    </citation>
    <scope>NUCLEOTIDE SEQUENCE [LARGE SCALE GENOMIC DNA]</scope>
    <source>
        <strain evidence="1 2">AMV1</strain>
    </source>
</reference>
<sequence length="92" mass="9961">MTEELKPASAGTAEPCLPPALRKPRLRRWEAADYLKIVHGIEVAPATLAKWASVGGGPAYQKVNRTPLYPTVELDSWAADKLGDPVRNTSHG</sequence>
<evidence type="ECO:0000313" key="1">
    <source>
        <dbReference type="EMBL" id="ESR25171.1"/>
    </source>
</evidence>
<comment type="caution">
    <text evidence="1">The sequence shown here is derived from an EMBL/GenBank/DDBJ whole genome shotgun (WGS) entry which is preliminary data.</text>
</comment>
<proteinExistence type="predicted"/>
<organism evidence="1 2">
    <name type="scientific">Lutibaculum baratangense AMV1</name>
    <dbReference type="NCBI Taxonomy" id="631454"/>
    <lineage>
        <taxon>Bacteria</taxon>
        <taxon>Pseudomonadati</taxon>
        <taxon>Pseudomonadota</taxon>
        <taxon>Alphaproteobacteria</taxon>
        <taxon>Hyphomicrobiales</taxon>
        <taxon>Tepidamorphaceae</taxon>
        <taxon>Lutibaculum</taxon>
    </lineage>
</organism>